<accession>A0A4R7LHU6</accession>
<dbReference type="PANTHER" id="PTHR42988">
    <property type="entry name" value="PHOSPHOHYDROLASE"/>
    <property type="match status" value="1"/>
</dbReference>
<keyword evidence="7" id="KW-1185">Reference proteome</keyword>
<keyword evidence="3" id="KW-0408">Iron</keyword>
<evidence type="ECO:0000256" key="4">
    <source>
        <dbReference type="ARBA" id="ARBA00025742"/>
    </source>
</evidence>
<evidence type="ECO:0000256" key="3">
    <source>
        <dbReference type="ARBA" id="ARBA00023004"/>
    </source>
</evidence>
<dbReference type="InterPro" id="IPR026575">
    <property type="entry name" value="GpdQ/CpdA-like"/>
</dbReference>
<comment type="caution">
    <text evidence="6">The sequence shown here is derived from an EMBL/GenBank/DDBJ whole genome shotgun (WGS) entry which is preliminary data.</text>
</comment>
<dbReference type="Proteomes" id="UP000294563">
    <property type="component" value="Unassembled WGS sequence"/>
</dbReference>
<evidence type="ECO:0000313" key="7">
    <source>
        <dbReference type="Proteomes" id="UP000294563"/>
    </source>
</evidence>
<evidence type="ECO:0000259" key="5">
    <source>
        <dbReference type="Pfam" id="PF00149"/>
    </source>
</evidence>
<dbReference type="InterPro" id="IPR029052">
    <property type="entry name" value="Metallo-depent_PP-like"/>
</dbReference>
<organism evidence="6 7">
    <name type="scientific">Litoreibacter halocynthiae</name>
    <dbReference type="NCBI Taxonomy" id="1242689"/>
    <lineage>
        <taxon>Bacteria</taxon>
        <taxon>Pseudomonadati</taxon>
        <taxon>Pseudomonadota</taxon>
        <taxon>Alphaproteobacteria</taxon>
        <taxon>Rhodobacterales</taxon>
        <taxon>Roseobacteraceae</taxon>
        <taxon>Litoreibacter</taxon>
    </lineage>
</organism>
<evidence type="ECO:0000313" key="6">
    <source>
        <dbReference type="EMBL" id="TDT75034.1"/>
    </source>
</evidence>
<name>A0A4R7LHU6_9RHOB</name>
<dbReference type="GO" id="GO:0046872">
    <property type="term" value="F:metal ion binding"/>
    <property type="evidence" value="ECO:0007669"/>
    <property type="project" value="UniProtKB-KW"/>
</dbReference>
<reference evidence="6 7" key="1">
    <citation type="submission" date="2019-03" db="EMBL/GenBank/DDBJ databases">
        <title>Genomic Encyclopedia of Archaeal and Bacterial Type Strains, Phase II (KMG-II): from individual species to whole genera.</title>
        <authorList>
            <person name="Goeker M."/>
        </authorList>
    </citation>
    <scope>NUCLEOTIDE SEQUENCE [LARGE SCALE GENOMIC DNA]</scope>
    <source>
        <strain evidence="6 7">DSM 29467</strain>
    </source>
</reference>
<sequence length="281" mass="30064">MAQIGASGGNILTKMKLLVLTDTHLVEPGEDIIGLNPSERLAGVLDHALEHHPDAARIVILGDLTHHGRPAQYAQLRDVLARVDIPVSLMLGNHDDRATFIAEFPDAPLTTSGHVQHVVELGSHRLICLDSFDADATPRHSGILCEARIAWLRNALEKAGGAPVTLALHHPPFLTGLDGMDDIRLRNEDDLHALIEEFPNVVQLLCGHVHRTISGGARGTPYATFKGTCHQTPMYLGVAGSDHSIDEAGGYGVVLFTDDGVIVHNDDLAPRGAPTVDGHSA</sequence>
<dbReference type="GO" id="GO:0004112">
    <property type="term" value="F:cyclic-nucleotide phosphodiesterase activity"/>
    <property type="evidence" value="ECO:0007669"/>
    <property type="project" value="InterPro"/>
</dbReference>
<dbReference type="CDD" id="cd07402">
    <property type="entry name" value="MPP_GpdQ"/>
    <property type="match status" value="1"/>
</dbReference>
<comment type="similarity">
    <text evidence="4">Belongs to the cyclic nucleotide phosphodiesterase class-III family.</text>
</comment>
<keyword evidence="2" id="KW-0378">Hydrolase</keyword>
<evidence type="ECO:0000256" key="2">
    <source>
        <dbReference type="ARBA" id="ARBA00022801"/>
    </source>
</evidence>
<dbReference type="EMBL" id="SOBH01000002">
    <property type="protein sequence ID" value="TDT75034.1"/>
    <property type="molecule type" value="Genomic_DNA"/>
</dbReference>
<dbReference type="Gene3D" id="3.60.21.10">
    <property type="match status" value="1"/>
</dbReference>
<dbReference type="SUPFAM" id="SSF56300">
    <property type="entry name" value="Metallo-dependent phosphatases"/>
    <property type="match status" value="1"/>
</dbReference>
<proteinExistence type="inferred from homology"/>
<dbReference type="Pfam" id="PF00149">
    <property type="entry name" value="Metallophos"/>
    <property type="match status" value="1"/>
</dbReference>
<feature type="domain" description="Calcineurin-like phosphoesterase" evidence="5">
    <location>
        <begin position="15"/>
        <end position="211"/>
    </location>
</feature>
<keyword evidence="1" id="KW-0479">Metal-binding</keyword>
<dbReference type="AlphaFoldDB" id="A0A4R7LHU6"/>
<gene>
    <name evidence="6" type="ORF">BDE40_1758</name>
</gene>
<protein>
    <submittedName>
        <fullName evidence="6">3',5'-cyclic AMP phosphodiesterase CpdA</fullName>
    </submittedName>
</protein>
<dbReference type="InterPro" id="IPR050884">
    <property type="entry name" value="CNP_phosphodiesterase-III"/>
</dbReference>
<dbReference type="InterPro" id="IPR004843">
    <property type="entry name" value="Calcineurin-like_PHP"/>
</dbReference>
<evidence type="ECO:0000256" key="1">
    <source>
        <dbReference type="ARBA" id="ARBA00022723"/>
    </source>
</evidence>
<dbReference type="PANTHER" id="PTHR42988:SF2">
    <property type="entry name" value="CYCLIC NUCLEOTIDE PHOSPHODIESTERASE CBUA0032-RELATED"/>
    <property type="match status" value="1"/>
</dbReference>
<dbReference type="RefSeq" id="WP_246030394.1">
    <property type="nucleotide sequence ID" value="NZ_SOBH01000002.1"/>
</dbReference>